<proteinExistence type="predicted"/>
<reference evidence="1 2" key="1">
    <citation type="submission" date="2019-11" db="EMBL/GenBank/DDBJ databases">
        <title>Whole genome sequence of Oryza granulata.</title>
        <authorList>
            <person name="Li W."/>
        </authorList>
    </citation>
    <scope>NUCLEOTIDE SEQUENCE [LARGE SCALE GENOMIC DNA]</scope>
    <source>
        <strain evidence="2">cv. Menghai</strain>
        <tissue evidence="1">Leaf</tissue>
    </source>
</reference>
<accession>A0A6G1D9P3</accession>
<protein>
    <submittedName>
        <fullName evidence="1">Uncharacterized protein</fullName>
    </submittedName>
</protein>
<name>A0A6G1D9P3_9ORYZ</name>
<feature type="non-terminal residue" evidence="1">
    <location>
        <position position="52"/>
    </location>
</feature>
<dbReference type="EMBL" id="SPHZ02000007">
    <property type="protein sequence ID" value="KAF0909475.1"/>
    <property type="molecule type" value="Genomic_DNA"/>
</dbReference>
<dbReference type="Proteomes" id="UP000479710">
    <property type="component" value="Unassembled WGS sequence"/>
</dbReference>
<evidence type="ECO:0000313" key="2">
    <source>
        <dbReference type="Proteomes" id="UP000479710"/>
    </source>
</evidence>
<feature type="non-terminal residue" evidence="1">
    <location>
        <position position="1"/>
    </location>
</feature>
<gene>
    <name evidence="1" type="ORF">E2562_036599</name>
</gene>
<comment type="caution">
    <text evidence="1">The sequence shown here is derived from an EMBL/GenBank/DDBJ whole genome shotgun (WGS) entry which is preliminary data.</text>
</comment>
<organism evidence="1 2">
    <name type="scientific">Oryza meyeriana var. granulata</name>
    <dbReference type="NCBI Taxonomy" id="110450"/>
    <lineage>
        <taxon>Eukaryota</taxon>
        <taxon>Viridiplantae</taxon>
        <taxon>Streptophyta</taxon>
        <taxon>Embryophyta</taxon>
        <taxon>Tracheophyta</taxon>
        <taxon>Spermatophyta</taxon>
        <taxon>Magnoliopsida</taxon>
        <taxon>Liliopsida</taxon>
        <taxon>Poales</taxon>
        <taxon>Poaceae</taxon>
        <taxon>BOP clade</taxon>
        <taxon>Oryzoideae</taxon>
        <taxon>Oryzeae</taxon>
        <taxon>Oryzinae</taxon>
        <taxon>Oryza</taxon>
        <taxon>Oryza meyeriana</taxon>
    </lineage>
</organism>
<evidence type="ECO:0000313" key="1">
    <source>
        <dbReference type="EMBL" id="KAF0909475.1"/>
    </source>
</evidence>
<dbReference type="AlphaFoldDB" id="A0A6G1D9P3"/>
<keyword evidence="2" id="KW-1185">Reference proteome</keyword>
<sequence>FVLSSYCEGCLVPVLATADIARNYIITLIGAPTTPLNKVKSKSERTTSTRLQ</sequence>